<protein>
    <submittedName>
        <fullName evidence="2">DUF2125 domain-containing protein</fullName>
    </submittedName>
</protein>
<feature type="transmembrane region" description="Helical" evidence="1">
    <location>
        <begin position="23"/>
        <end position="44"/>
    </location>
</feature>
<keyword evidence="1" id="KW-1133">Transmembrane helix</keyword>
<proteinExistence type="predicted"/>
<accession>A0ABT4LNV6</accession>
<name>A0ABT4LNV6_9PROT</name>
<dbReference type="InterPro" id="IPR018666">
    <property type="entry name" value="DUF2125"/>
</dbReference>
<comment type="caution">
    <text evidence="2">The sequence shown here is derived from an EMBL/GenBank/DDBJ whole genome shotgun (WGS) entry which is preliminary data.</text>
</comment>
<dbReference type="Proteomes" id="UP001069802">
    <property type="component" value="Unassembled WGS sequence"/>
</dbReference>
<evidence type="ECO:0000256" key="1">
    <source>
        <dbReference type="SAM" id="Phobius"/>
    </source>
</evidence>
<dbReference type="Pfam" id="PF09898">
    <property type="entry name" value="DUF2125"/>
    <property type="match status" value="1"/>
</dbReference>
<keyword evidence="1" id="KW-0472">Membrane</keyword>
<reference evidence="2" key="1">
    <citation type="submission" date="2022-12" db="EMBL/GenBank/DDBJ databases">
        <title>Bacterial isolates from different developmental stages of Nematostella vectensis.</title>
        <authorList>
            <person name="Fraune S."/>
        </authorList>
    </citation>
    <scope>NUCLEOTIDE SEQUENCE</scope>
    <source>
        <strain evidence="2">G21630-S1</strain>
    </source>
</reference>
<keyword evidence="3" id="KW-1185">Reference proteome</keyword>
<dbReference type="RefSeq" id="WP_269423802.1">
    <property type="nucleotide sequence ID" value="NZ_JAPWGY010000004.1"/>
</dbReference>
<dbReference type="EMBL" id="JAPWGY010000004">
    <property type="protein sequence ID" value="MCZ4281637.1"/>
    <property type="molecule type" value="Genomic_DNA"/>
</dbReference>
<organism evidence="2 3">
    <name type="scientific">Kiloniella laminariae</name>
    <dbReference type="NCBI Taxonomy" id="454162"/>
    <lineage>
        <taxon>Bacteria</taxon>
        <taxon>Pseudomonadati</taxon>
        <taxon>Pseudomonadota</taxon>
        <taxon>Alphaproteobacteria</taxon>
        <taxon>Rhodospirillales</taxon>
        <taxon>Kiloniellaceae</taxon>
        <taxon>Kiloniella</taxon>
    </lineage>
</organism>
<keyword evidence="1" id="KW-0812">Transmembrane</keyword>
<evidence type="ECO:0000313" key="3">
    <source>
        <dbReference type="Proteomes" id="UP001069802"/>
    </source>
</evidence>
<sequence>MSVIPPETSSPLPPPPGSLAKRMFFAGIILCGFILLLAVAYWFWAAKQMETGLSHWVEKQQARGFEITHGTLALSGFPFVVKASLATPKIRSPEGWSWQTERLVAEAAPWSPLSMTLDLSQEHLINGLPYQEPAIRIQSNRATATARITLKGELLHARLQADDLFILREGHHSLEIASLDSTLGPLRPASGGATLQEFDITLNAQDVSHPELEKTPLKGPISQLQLQGTLYGDLPKAKLDKALHIWRDSGGFLSLHDASLRWGPLLVDARGKLALDIRLRPEGKLDSRIEGADGVVEQMEKSGLLNKGQSFGMRLSLAALGKNNSRGRHEINVPLLLQDGWLSLGPIALLPLPPLVQ</sequence>
<gene>
    <name evidence="2" type="ORF">O4H49_12675</name>
</gene>
<evidence type="ECO:0000313" key="2">
    <source>
        <dbReference type="EMBL" id="MCZ4281637.1"/>
    </source>
</evidence>